<dbReference type="SUPFAM" id="SSF103256">
    <property type="entry name" value="Hypothetical protein TM0160"/>
    <property type="match status" value="1"/>
</dbReference>
<dbReference type="EMBL" id="UINC01206650">
    <property type="protein sequence ID" value="SVE28373.1"/>
    <property type="molecule type" value="Genomic_DNA"/>
</dbReference>
<dbReference type="PANTHER" id="PTHR15160:SF1">
    <property type="entry name" value="VON HIPPEL-LINDAU DISEASE TUMOR SUPPRESSOR"/>
    <property type="match status" value="1"/>
</dbReference>
<sequence length="119" mass="13318">AIALQIENVATPRPMTHDLLRNVIQDLKGEVQKIVVCDLKENTFYAMIYLLVNGEVVAIDSRPSDAIALAVRVKAPIFVEESVISEAKKSDLGPEKIDSEHLQEWLESLDPEDLGKYKM</sequence>
<evidence type="ECO:0000313" key="2">
    <source>
        <dbReference type="EMBL" id="SVE28373.1"/>
    </source>
</evidence>
<protein>
    <recommendedName>
        <fullName evidence="1">BFN domain-containing protein</fullName>
    </recommendedName>
</protein>
<dbReference type="PROSITE" id="PS51658">
    <property type="entry name" value="BFN"/>
    <property type="match status" value="1"/>
</dbReference>
<proteinExistence type="predicted"/>
<gene>
    <name evidence="2" type="ORF">METZ01_LOCUS481227</name>
</gene>
<accession>A0A383C8J1</accession>
<feature type="domain" description="BFN" evidence="1">
    <location>
        <begin position="1"/>
        <end position="91"/>
    </location>
</feature>
<dbReference type="PANTHER" id="PTHR15160">
    <property type="entry name" value="VON HIPPEL-LINDAU PROTEIN"/>
    <property type="match status" value="1"/>
</dbReference>
<organism evidence="2">
    <name type="scientific">marine metagenome</name>
    <dbReference type="NCBI Taxonomy" id="408172"/>
    <lineage>
        <taxon>unclassified sequences</taxon>
        <taxon>metagenomes</taxon>
        <taxon>ecological metagenomes</taxon>
    </lineage>
</organism>
<dbReference type="Gene3D" id="3.10.690.10">
    <property type="entry name" value="Bifunctional nuclease domain"/>
    <property type="match status" value="1"/>
</dbReference>
<dbReference type="AlphaFoldDB" id="A0A383C8J1"/>
<reference evidence="2" key="1">
    <citation type="submission" date="2018-05" db="EMBL/GenBank/DDBJ databases">
        <authorList>
            <person name="Lanie J.A."/>
            <person name="Ng W.-L."/>
            <person name="Kazmierczak K.M."/>
            <person name="Andrzejewski T.M."/>
            <person name="Davidsen T.M."/>
            <person name="Wayne K.J."/>
            <person name="Tettelin H."/>
            <person name="Glass J.I."/>
            <person name="Rusch D."/>
            <person name="Podicherti R."/>
            <person name="Tsui H.-C.T."/>
            <person name="Winkler M.E."/>
        </authorList>
    </citation>
    <scope>NUCLEOTIDE SEQUENCE</scope>
</reference>
<dbReference type="InterPro" id="IPR036104">
    <property type="entry name" value="BFN_sf"/>
</dbReference>
<feature type="non-terminal residue" evidence="2">
    <location>
        <position position="1"/>
    </location>
</feature>
<dbReference type="InterPro" id="IPR003729">
    <property type="entry name" value="Bi_nuclease_dom"/>
</dbReference>
<dbReference type="Pfam" id="PF02577">
    <property type="entry name" value="BFN_dom"/>
    <property type="match status" value="1"/>
</dbReference>
<dbReference type="GO" id="GO:0004518">
    <property type="term" value="F:nuclease activity"/>
    <property type="evidence" value="ECO:0007669"/>
    <property type="project" value="InterPro"/>
</dbReference>
<name>A0A383C8J1_9ZZZZ</name>
<evidence type="ECO:0000259" key="1">
    <source>
        <dbReference type="PROSITE" id="PS51658"/>
    </source>
</evidence>